<proteinExistence type="predicted"/>
<evidence type="ECO:0008006" key="3">
    <source>
        <dbReference type="Google" id="ProtNLM"/>
    </source>
</evidence>
<dbReference type="STRING" id="1464122.SAMN05421737_103236"/>
<sequence>MIKVHCFVSCVCEVIKKAGIDHRPYYFGVWDADFTVDANDVLRYHSKQINHQFFCDWYERLYGIELHKWYSESKTKEENIVVLEKLVMEKPSHRHVMVMLDLSLLPERENKFWQKSFPHYVMLERTEDPDMWMMFDPDFRFEGRLNKQRILAAVAAPSVSGGYYFDASHIYAPTREVVDAYFRTCFKAQSQPLTEAVAHIVEVYTNGARKETMGQLQEALRQLPILAIRKYAYEHALAFFLEAGCLSEQLFAYWCDEIERLVKGFTTVQYRALKVAKMDTADHRHALSEQLTQQFECETNIKKALYECFLRWTETDGEREEKSNEHITLHDHV</sequence>
<name>A0A1G6HE50_9BACI</name>
<accession>A0A1G6HE50</accession>
<organism evidence="1 2">
    <name type="scientific">Shouchella lonarensis</name>
    <dbReference type="NCBI Taxonomy" id="1464122"/>
    <lineage>
        <taxon>Bacteria</taxon>
        <taxon>Bacillati</taxon>
        <taxon>Bacillota</taxon>
        <taxon>Bacilli</taxon>
        <taxon>Bacillales</taxon>
        <taxon>Bacillaceae</taxon>
        <taxon>Shouchella</taxon>
    </lineage>
</organism>
<dbReference type="Proteomes" id="UP000242662">
    <property type="component" value="Unassembled WGS sequence"/>
</dbReference>
<dbReference type="EMBL" id="FMYM01000003">
    <property type="protein sequence ID" value="SDB92530.1"/>
    <property type="molecule type" value="Genomic_DNA"/>
</dbReference>
<protein>
    <recommendedName>
        <fullName evidence="3">Petrobactin biosynthesis protein AsbE</fullName>
    </recommendedName>
</protein>
<dbReference type="RefSeq" id="WP_090775077.1">
    <property type="nucleotide sequence ID" value="NZ_FMYM01000003.1"/>
</dbReference>
<keyword evidence="2" id="KW-1185">Reference proteome</keyword>
<dbReference type="OrthoDB" id="177586at2"/>
<dbReference type="AlphaFoldDB" id="A0A1G6HE50"/>
<evidence type="ECO:0000313" key="2">
    <source>
        <dbReference type="Proteomes" id="UP000242662"/>
    </source>
</evidence>
<dbReference type="Pfam" id="PF19468">
    <property type="entry name" value="DUF6005"/>
    <property type="match status" value="1"/>
</dbReference>
<gene>
    <name evidence="1" type="ORF">SAMN05421737_103236</name>
</gene>
<dbReference type="InterPro" id="IPR046047">
    <property type="entry name" value="DUF6005"/>
</dbReference>
<evidence type="ECO:0000313" key="1">
    <source>
        <dbReference type="EMBL" id="SDB92530.1"/>
    </source>
</evidence>
<reference evidence="2" key="1">
    <citation type="submission" date="2016-09" db="EMBL/GenBank/DDBJ databases">
        <authorList>
            <person name="Varghese N."/>
            <person name="Submissions S."/>
        </authorList>
    </citation>
    <scope>NUCLEOTIDE SEQUENCE [LARGE SCALE GENOMIC DNA]</scope>
    <source>
        <strain evidence="2">25nlg</strain>
    </source>
</reference>